<proteinExistence type="predicted"/>
<dbReference type="KEGG" id="pbk:Back11_41480"/>
<accession>A0A3G9JCY7</accession>
<dbReference type="RefSeq" id="WP_125661484.1">
    <property type="nucleotide sequence ID" value="NZ_AP019308.1"/>
</dbReference>
<dbReference type="EMBL" id="AP019308">
    <property type="protein sequence ID" value="BBH22803.1"/>
    <property type="molecule type" value="Genomic_DNA"/>
</dbReference>
<protein>
    <submittedName>
        <fullName evidence="1">Uncharacterized protein</fullName>
    </submittedName>
</protein>
<sequence>MGTSAFILTEKYSPEKFLADTIVAAFRSDAKLIFDNYKNLEEGRFSSTTLNILDHSYNSEKNNYQFILYVKAKENPSIYFSDYDDLELNSDRELYRVGTMEEVYGAEEIIYRFVHEYLRMNPDDYFWVADYDWVYRWEDMQKLKSLPYDPDWCYKNPKSIFEF</sequence>
<dbReference type="OrthoDB" id="1933584at2"/>
<dbReference type="AlphaFoldDB" id="A0A3G9JCY7"/>
<keyword evidence="2" id="KW-1185">Reference proteome</keyword>
<gene>
    <name evidence="1" type="ORF">Back11_41480</name>
</gene>
<name>A0A3G9JCY7_9BACL</name>
<evidence type="ECO:0000313" key="1">
    <source>
        <dbReference type="EMBL" id="BBH22803.1"/>
    </source>
</evidence>
<reference evidence="1 2" key="1">
    <citation type="submission" date="2018-11" db="EMBL/GenBank/DDBJ databases">
        <title>Complete genome sequence of Paenibacillus baekrokdamisoli strain KCTC 33723.</title>
        <authorList>
            <person name="Kang S.W."/>
            <person name="Lee K.C."/>
            <person name="Kim K.K."/>
            <person name="Kim J.S."/>
            <person name="Kim D.S."/>
            <person name="Ko S.H."/>
            <person name="Yang S.H."/>
            <person name="Lee J.S."/>
        </authorList>
    </citation>
    <scope>NUCLEOTIDE SEQUENCE [LARGE SCALE GENOMIC DNA]</scope>
    <source>
        <strain evidence="1 2">KCTC 33723</strain>
    </source>
</reference>
<dbReference type="Proteomes" id="UP000275368">
    <property type="component" value="Chromosome"/>
</dbReference>
<evidence type="ECO:0000313" key="2">
    <source>
        <dbReference type="Proteomes" id="UP000275368"/>
    </source>
</evidence>
<organism evidence="1 2">
    <name type="scientific">Paenibacillus baekrokdamisoli</name>
    <dbReference type="NCBI Taxonomy" id="1712516"/>
    <lineage>
        <taxon>Bacteria</taxon>
        <taxon>Bacillati</taxon>
        <taxon>Bacillota</taxon>
        <taxon>Bacilli</taxon>
        <taxon>Bacillales</taxon>
        <taxon>Paenibacillaceae</taxon>
        <taxon>Paenibacillus</taxon>
    </lineage>
</organism>